<evidence type="ECO:0000256" key="3">
    <source>
        <dbReference type="ARBA" id="ARBA00022980"/>
    </source>
</evidence>
<protein>
    <recommendedName>
        <fullName evidence="6">Large ribosomal subunit protein mL50</fullName>
    </recommendedName>
    <alternativeName>
        <fullName evidence="7">39S ribosomal protein L50, mitochondrial</fullName>
    </alternativeName>
</protein>
<organism evidence="8 9">
    <name type="scientific">Parastrongyloides trichosuri</name>
    <name type="common">Possum-specific nematode worm</name>
    <dbReference type="NCBI Taxonomy" id="131310"/>
    <lineage>
        <taxon>Eukaryota</taxon>
        <taxon>Metazoa</taxon>
        <taxon>Ecdysozoa</taxon>
        <taxon>Nematoda</taxon>
        <taxon>Chromadorea</taxon>
        <taxon>Rhabditida</taxon>
        <taxon>Tylenchina</taxon>
        <taxon>Panagrolaimomorpha</taxon>
        <taxon>Strongyloidoidea</taxon>
        <taxon>Strongyloididae</taxon>
        <taxon>Parastrongyloides</taxon>
    </lineage>
</organism>
<dbReference type="GO" id="GO:0005762">
    <property type="term" value="C:mitochondrial large ribosomal subunit"/>
    <property type="evidence" value="ECO:0007669"/>
    <property type="project" value="TreeGrafter"/>
</dbReference>
<proteinExistence type="inferred from homology"/>
<accession>A0A0N4ZTS5</accession>
<comment type="similarity">
    <text evidence="2">Belongs to the mitochondrion-specific ribosomal protein mL50 family.</text>
</comment>
<evidence type="ECO:0000256" key="6">
    <source>
        <dbReference type="ARBA" id="ARBA00035183"/>
    </source>
</evidence>
<evidence type="ECO:0000256" key="7">
    <source>
        <dbReference type="ARBA" id="ARBA00035398"/>
    </source>
</evidence>
<reference evidence="9" key="1">
    <citation type="submission" date="2017-02" db="UniProtKB">
        <authorList>
            <consortium name="WormBaseParasite"/>
        </authorList>
    </citation>
    <scope>IDENTIFICATION</scope>
</reference>
<dbReference type="Pfam" id="PF10501">
    <property type="entry name" value="Ribosomal_L50"/>
    <property type="match status" value="1"/>
</dbReference>
<sequence>MIAGRYLSIAGRRINIVRKVGFFKKSSKKDNVESSGELTKEEKESIQSIFPNILAKSEKLMKKTGNIIDISSEDAEGITIEEKDTIRARGILPYKYTYSPPSNLKDTIKNVLNEIMEKVEDDFSKVDLTENIKIKAKILIKLGEELNHCIPNNQLHEIKNVEDIYNFYLQPVSNTTEYIQMARDSSKPKNIFMREEAFRFHPDDVEAYHGGITAFPGSGGEVYGLRNKRILRQFNPRKEWYDYEDVSYDYTKIDAGLPWDSRIAEKMDRYVNKKYKLKSLF</sequence>
<dbReference type="STRING" id="131310.A0A0N4ZTS5"/>
<keyword evidence="4" id="KW-0496">Mitochondrion</keyword>
<evidence type="ECO:0000256" key="5">
    <source>
        <dbReference type="ARBA" id="ARBA00023274"/>
    </source>
</evidence>
<dbReference type="Proteomes" id="UP000038045">
    <property type="component" value="Unplaced"/>
</dbReference>
<keyword evidence="8" id="KW-1185">Reference proteome</keyword>
<dbReference type="PANTHER" id="PTHR31542">
    <property type="entry name" value="39A RIBOSOMAL PROTEIN L50, MITOCHONDRIAL"/>
    <property type="match status" value="1"/>
</dbReference>
<evidence type="ECO:0000313" key="8">
    <source>
        <dbReference type="Proteomes" id="UP000038045"/>
    </source>
</evidence>
<evidence type="ECO:0000256" key="4">
    <source>
        <dbReference type="ARBA" id="ARBA00023128"/>
    </source>
</evidence>
<dbReference type="InterPro" id="IPR018305">
    <property type="entry name" value="Ribosomal_m50"/>
</dbReference>
<keyword evidence="5" id="KW-0687">Ribonucleoprotein</keyword>
<comment type="subcellular location">
    <subcellularLocation>
        <location evidence="1">Mitochondrion</location>
    </subcellularLocation>
</comment>
<dbReference type="PANTHER" id="PTHR31542:SF1">
    <property type="entry name" value="LARGE RIBOSOMAL SUBUNIT PROTEIN ML50"/>
    <property type="match status" value="1"/>
</dbReference>
<keyword evidence="3" id="KW-0689">Ribosomal protein</keyword>
<evidence type="ECO:0000256" key="2">
    <source>
        <dbReference type="ARBA" id="ARBA00008860"/>
    </source>
</evidence>
<dbReference type="AlphaFoldDB" id="A0A0N4ZTS5"/>
<dbReference type="WBParaSite" id="PTRK_0001190300.1">
    <property type="protein sequence ID" value="PTRK_0001190300.1"/>
    <property type="gene ID" value="PTRK_0001190300"/>
</dbReference>
<evidence type="ECO:0000256" key="1">
    <source>
        <dbReference type="ARBA" id="ARBA00004173"/>
    </source>
</evidence>
<evidence type="ECO:0000313" key="9">
    <source>
        <dbReference type="WBParaSite" id="PTRK_0001190300.1"/>
    </source>
</evidence>
<name>A0A0N4ZTS5_PARTI</name>